<organism evidence="2 3">
    <name type="scientific">Pseudorhodoferax soli</name>
    <dbReference type="NCBI Taxonomy" id="545864"/>
    <lineage>
        <taxon>Bacteria</taxon>
        <taxon>Pseudomonadati</taxon>
        <taxon>Pseudomonadota</taxon>
        <taxon>Betaproteobacteria</taxon>
        <taxon>Burkholderiales</taxon>
        <taxon>Comamonadaceae</taxon>
    </lineage>
</organism>
<gene>
    <name evidence="2" type="ORF">DES41_111107</name>
</gene>
<dbReference type="Proteomes" id="UP000252884">
    <property type="component" value="Unassembled WGS sequence"/>
</dbReference>
<feature type="region of interest" description="Disordered" evidence="1">
    <location>
        <begin position="1"/>
        <end position="45"/>
    </location>
</feature>
<evidence type="ECO:0000313" key="3">
    <source>
        <dbReference type="Proteomes" id="UP000252884"/>
    </source>
</evidence>
<protein>
    <submittedName>
        <fullName evidence="2">Uncharacterized protein</fullName>
    </submittedName>
</protein>
<proteinExistence type="predicted"/>
<comment type="caution">
    <text evidence="2">The sequence shown here is derived from an EMBL/GenBank/DDBJ whole genome shotgun (WGS) entry which is preliminary data.</text>
</comment>
<sequence>MEDKTTLEKTETANRNPHSFEGIRPKKRLPHQAAAGKWGRCGPLG</sequence>
<name>A0A368XES4_9BURK</name>
<feature type="compositionally biased region" description="Basic and acidic residues" evidence="1">
    <location>
        <begin position="1"/>
        <end position="12"/>
    </location>
</feature>
<dbReference type="AlphaFoldDB" id="A0A368XES4"/>
<accession>A0A368XES4</accession>
<evidence type="ECO:0000256" key="1">
    <source>
        <dbReference type="SAM" id="MobiDB-lite"/>
    </source>
</evidence>
<reference evidence="2 3" key="1">
    <citation type="submission" date="2018-07" db="EMBL/GenBank/DDBJ databases">
        <title>Genomic Encyclopedia of Type Strains, Phase IV (KMG-IV): sequencing the most valuable type-strain genomes for metagenomic binning, comparative biology and taxonomic classification.</title>
        <authorList>
            <person name="Goeker M."/>
        </authorList>
    </citation>
    <scope>NUCLEOTIDE SEQUENCE [LARGE SCALE GENOMIC DNA]</scope>
    <source>
        <strain evidence="2 3">DSM 21634</strain>
    </source>
</reference>
<evidence type="ECO:0000313" key="2">
    <source>
        <dbReference type="EMBL" id="RCW66149.1"/>
    </source>
</evidence>
<keyword evidence="3" id="KW-1185">Reference proteome</keyword>
<dbReference type="EMBL" id="QPJK01000011">
    <property type="protein sequence ID" value="RCW66149.1"/>
    <property type="molecule type" value="Genomic_DNA"/>
</dbReference>